<dbReference type="EMBL" id="KV417492">
    <property type="protein sequence ID" value="KZP30856.1"/>
    <property type="molecule type" value="Genomic_DNA"/>
</dbReference>
<gene>
    <name evidence="1" type="ORF">FIBSPDRAFT_94976</name>
</gene>
<protein>
    <submittedName>
        <fullName evidence="1">Uncharacterized protein</fullName>
    </submittedName>
</protein>
<dbReference type="Proteomes" id="UP000076532">
    <property type="component" value="Unassembled WGS sequence"/>
</dbReference>
<keyword evidence="2" id="KW-1185">Reference proteome</keyword>
<evidence type="ECO:0000313" key="2">
    <source>
        <dbReference type="Proteomes" id="UP000076532"/>
    </source>
</evidence>
<name>A0A166TQ65_9AGAM</name>
<evidence type="ECO:0000313" key="1">
    <source>
        <dbReference type="EMBL" id="KZP30856.1"/>
    </source>
</evidence>
<dbReference type="AlphaFoldDB" id="A0A166TQ65"/>
<organism evidence="1 2">
    <name type="scientific">Athelia psychrophila</name>
    <dbReference type="NCBI Taxonomy" id="1759441"/>
    <lineage>
        <taxon>Eukaryota</taxon>
        <taxon>Fungi</taxon>
        <taxon>Dikarya</taxon>
        <taxon>Basidiomycota</taxon>
        <taxon>Agaricomycotina</taxon>
        <taxon>Agaricomycetes</taxon>
        <taxon>Agaricomycetidae</taxon>
        <taxon>Atheliales</taxon>
        <taxon>Atheliaceae</taxon>
        <taxon>Athelia</taxon>
    </lineage>
</organism>
<proteinExistence type="predicted"/>
<accession>A0A166TQ65</accession>
<sequence length="149" mass="16091">MQQLPPPLSRPLPVQHQSLDCLRSPLSPFTQQAFPSRIPSTSGARRCHSKLLVRTTAMQFTAQQCVLPFQPGSTGGIECGCIHGSGYSSRFASPIIGAGRGIKGDRSPFGGRRLCIQRHSWTEMIPKGAGTATRAETYPKPTANRSVLC</sequence>
<reference evidence="1 2" key="1">
    <citation type="journal article" date="2016" name="Mol. Biol. Evol.">
        <title>Comparative Genomics of Early-Diverging Mushroom-Forming Fungi Provides Insights into the Origins of Lignocellulose Decay Capabilities.</title>
        <authorList>
            <person name="Nagy L.G."/>
            <person name="Riley R."/>
            <person name="Tritt A."/>
            <person name="Adam C."/>
            <person name="Daum C."/>
            <person name="Floudas D."/>
            <person name="Sun H."/>
            <person name="Yadav J.S."/>
            <person name="Pangilinan J."/>
            <person name="Larsson K.H."/>
            <person name="Matsuura K."/>
            <person name="Barry K."/>
            <person name="Labutti K."/>
            <person name="Kuo R."/>
            <person name="Ohm R.A."/>
            <person name="Bhattacharya S.S."/>
            <person name="Shirouzu T."/>
            <person name="Yoshinaga Y."/>
            <person name="Martin F.M."/>
            <person name="Grigoriev I.V."/>
            <person name="Hibbett D.S."/>
        </authorList>
    </citation>
    <scope>NUCLEOTIDE SEQUENCE [LARGE SCALE GENOMIC DNA]</scope>
    <source>
        <strain evidence="1 2">CBS 109695</strain>
    </source>
</reference>